<feature type="transmembrane region" description="Helical" evidence="2">
    <location>
        <begin position="32"/>
        <end position="49"/>
    </location>
</feature>
<evidence type="ECO:0000313" key="3">
    <source>
        <dbReference type="EMBL" id="GMH85181.1"/>
    </source>
</evidence>
<keyword evidence="2" id="KW-1133">Transmembrane helix</keyword>
<reference evidence="4" key="1">
    <citation type="journal article" date="2023" name="Commun. Biol.">
        <title>Genome analysis of Parmales, the sister group of diatoms, reveals the evolutionary specialization of diatoms from phago-mixotrophs to photoautotrophs.</title>
        <authorList>
            <person name="Ban H."/>
            <person name="Sato S."/>
            <person name="Yoshikawa S."/>
            <person name="Yamada K."/>
            <person name="Nakamura Y."/>
            <person name="Ichinomiya M."/>
            <person name="Sato N."/>
            <person name="Blanc-Mathieu R."/>
            <person name="Endo H."/>
            <person name="Kuwata A."/>
            <person name="Ogata H."/>
        </authorList>
    </citation>
    <scope>NUCLEOTIDE SEQUENCE [LARGE SCALE GENOMIC DNA]</scope>
</reference>
<dbReference type="Proteomes" id="UP001162640">
    <property type="component" value="Unassembled WGS sequence"/>
</dbReference>
<sequence>MKQSIFAFQNFNEEFQISSRSSTMTTTRNNPYFWAVGGLVIGVGLAVIIQQHGAEKRSKSAPQPSPGSPVHRAALSRRMSDPLDGRSSSPSSFSLGPSSSSNGHGNGRSNGDPTSPKKFQNLRPDPHTSNHNFSPLIGTIREIQERPEGAPILVVGIAGGSGGCLTQHCKDEAQR</sequence>
<organism evidence="3 4">
    <name type="scientific">Triparma laevis f. inornata</name>
    <dbReference type="NCBI Taxonomy" id="1714386"/>
    <lineage>
        <taxon>Eukaryota</taxon>
        <taxon>Sar</taxon>
        <taxon>Stramenopiles</taxon>
        <taxon>Ochrophyta</taxon>
        <taxon>Bolidophyceae</taxon>
        <taxon>Parmales</taxon>
        <taxon>Triparmaceae</taxon>
        <taxon>Triparma</taxon>
    </lineage>
</organism>
<dbReference type="AlphaFoldDB" id="A0A9W7B6P3"/>
<name>A0A9W7B6P3_9STRA</name>
<proteinExistence type="predicted"/>
<dbReference type="EMBL" id="BLQM01000355">
    <property type="protein sequence ID" value="GMH85181.1"/>
    <property type="molecule type" value="Genomic_DNA"/>
</dbReference>
<keyword evidence="2" id="KW-0472">Membrane</keyword>
<protein>
    <submittedName>
        <fullName evidence="3">Uncharacterized protein</fullName>
    </submittedName>
</protein>
<evidence type="ECO:0000256" key="2">
    <source>
        <dbReference type="SAM" id="Phobius"/>
    </source>
</evidence>
<accession>A0A9W7B6P3</accession>
<comment type="caution">
    <text evidence="3">The sequence shown here is derived from an EMBL/GenBank/DDBJ whole genome shotgun (WGS) entry which is preliminary data.</text>
</comment>
<gene>
    <name evidence="3" type="ORF">TL16_g10149</name>
</gene>
<keyword evidence="2" id="KW-0812">Transmembrane</keyword>
<evidence type="ECO:0000313" key="4">
    <source>
        <dbReference type="Proteomes" id="UP001162640"/>
    </source>
</evidence>
<feature type="compositionally biased region" description="Low complexity" evidence="1">
    <location>
        <begin position="85"/>
        <end position="112"/>
    </location>
</feature>
<evidence type="ECO:0000256" key="1">
    <source>
        <dbReference type="SAM" id="MobiDB-lite"/>
    </source>
</evidence>
<feature type="region of interest" description="Disordered" evidence="1">
    <location>
        <begin position="54"/>
        <end position="134"/>
    </location>
</feature>